<proteinExistence type="predicted"/>
<dbReference type="RefSeq" id="WP_379594206.1">
    <property type="nucleotide sequence ID" value="NZ_JBHTKK010000034.1"/>
</dbReference>
<dbReference type="InterPro" id="IPR058890">
    <property type="entry name" value="YwtC-like"/>
</dbReference>
<comment type="caution">
    <text evidence="2">The sequence shown here is derived from an EMBL/GenBank/DDBJ whole genome shotgun (WGS) entry which is preliminary data.</text>
</comment>
<feature type="region of interest" description="Disordered" evidence="1">
    <location>
        <begin position="42"/>
        <end position="96"/>
    </location>
</feature>
<dbReference type="EMBL" id="JBHTKK010000034">
    <property type="protein sequence ID" value="MFD1068029.1"/>
    <property type="molecule type" value="Genomic_DNA"/>
</dbReference>
<keyword evidence="3" id="KW-1185">Reference proteome</keyword>
<organism evidence="2 3">
    <name type="scientific">Oceanobacillus locisalsi</name>
    <dbReference type="NCBI Taxonomy" id="546107"/>
    <lineage>
        <taxon>Bacteria</taxon>
        <taxon>Bacillati</taxon>
        <taxon>Bacillota</taxon>
        <taxon>Bacilli</taxon>
        <taxon>Bacillales</taxon>
        <taxon>Bacillaceae</taxon>
        <taxon>Oceanobacillus</taxon>
    </lineage>
</organism>
<dbReference type="Proteomes" id="UP001597041">
    <property type="component" value="Unassembled WGS sequence"/>
</dbReference>
<gene>
    <name evidence="2" type="ORF">ACFQ19_18690</name>
</gene>
<accession>A0ABW3NKZ3</accession>
<protein>
    <submittedName>
        <fullName evidence="2">Uncharacterized protein</fullName>
    </submittedName>
</protein>
<name>A0ABW3NKZ3_9BACI</name>
<sequence length="134" mass="15151">MKKLITGVVPILLLVLALTFMTSYKQWDDLSDTERYQIQNYVEAAETEPETESTASDNNDANAQEEEQPESDVASSNIEEVDVNPNESYAVTEDNVEQTVTVHDQNGNSVFEAPKEKWEANQAAYYEKFNLSSY</sequence>
<evidence type="ECO:0000313" key="2">
    <source>
        <dbReference type="EMBL" id="MFD1068029.1"/>
    </source>
</evidence>
<evidence type="ECO:0000313" key="3">
    <source>
        <dbReference type="Proteomes" id="UP001597041"/>
    </source>
</evidence>
<reference evidence="3" key="1">
    <citation type="journal article" date="2019" name="Int. J. Syst. Evol. Microbiol.">
        <title>The Global Catalogue of Microorganisms (GCM) 10K type strain sequencing project: providing services to taxonomists for standard genome sequencing and annotation.</title>
        <authorList>
            <consortium name="The Broad Institute Genomics Platform"/>
            <consortium name="The Broad Institute Genome Sequencing Center for Infectious Disease"/>
            <person name="Wu L."/>
            <person name="Ma J."/>
        </authorList>
    </citation>
    <scope>NUCLEOTIDE SEQUENCE [LARGE SCALE GENOMIC DNA]</scope>
    <source>
        <strain evidence="3">CCUG 56608</strain>
    </source>
</reference>
<dbReference type="Pfam" id="PF26359">
    <property type="entry name" value="YwtC"/>
    <property type="match status" value="1"/>
</dbReference>
<evidence type="ECO:0000256" key="1">
    <source>
        <dbReference type="SAM" id="MobiDB-lite"/>
    </source>
</evidence>